<dbReference type="InterPro" id="IPR001789">
    <property type="entry name" value="Sig_transdc_resp-reg_receiver"/>
</dbReference>
<organism evidence="3 4">
    <name type="scientific">Granulicella aggregans</name>
    <dbReference type="NCBI Taxonomy" id="474949"/>
    <lineage>
        <taxon>Bacteria</taxon>
        <taxon>Pseudomonadati</taxon>
        <taxon>Acidobacteriota</taxon>
        <taxon>Terriglobia</taxon>
        <taxon>Terriglobales</taxon>
        <taxon>Acidobacteriaceae</taxon>
        <taxon>Granulicella</taxon>
    </lineage>
</organism>
<dbReference type="Proteomes" id="UP000540989">
    <property type="component" value="Unassembled WGS sequence"/>
</dbReference>
<keyword evidence="1" id="KW-0597">Phosphoprotein</keyword>
<evidence type="ECO:0000256" key="1">
    <source>
        <dbReference type="PROSITE-ProRule" id="PRU00169"/>
    </source>
</evidence>
<sequence>MDILLVDDSKTMRMLVQRAIRQAGYRSLSFGEAENGVQALESMHQEKPKLVLSDWNMPEMSGIELLQSLRKEGNKTPFGFITSESSAEIRDMAISNGASFLLTKPFNPDDVQAALDPFLEGC</sequence>
<proteinExistence type="predicted"/>
<dbReference type="Pfam" id="PF00072">
    <property type="entry name" value="Response_reg"/>
    <property type="match status" value="1"/>
</dbReference>
<gene>
    <name evidence="3" type="ORF">HDF16_003867</name>
</gene>
<reference evidence="3 4" key="1">
    <citation type="submission" date="2020-08" db="EMBL/GenBank/DDBJ databases">
        <title>Genomic Encyclopedia of Type Strains, Phase IV (KMG-V): Genome sequencing to study the core and pangenomes of soil and plant-associated prokaryotes.</title>
        <authorList>
            <person name="Whitman W."/>
        </authorList>
    </citation>
    <scope>NUCLEOTIDE SEQUENCE [LARGE SCALE GENOMIC DNA]</scope>
    <source>
        <strain evidence="3 4">M8UP14</strain>
    </source>
</reference>
<evidence type="ECO:0000313" key="3">
    <source>
        <dbReference type="EMBL" id="MBB5059144.1"/>
    </source>
</evidence>
<accession>A0A7W7ZGD7</accession>
<dbReference type="PROSITE" id="PS50110">
    <property type="entry name" value="RESPONSE_REGULATORY"/>
    <property type="match status" value="1"/>
</dbReference>
<feature type="modified residue" description="4-aspartylphosphate" evidence="1">
    <location>
        <position position="54"/>
    </location>
</feature>
<protein>
    <submittedName>
        <fullName evidence="3">Two-component system chemotaxis response regulator CheY</fullName>
    </submittedName>
</protein>
<name>A0A7W7ZGD7_9BACT</name>
<dbReference type="SUPFAM" id="SSF52172">
    <property type="entry name" value="CheY-like"/>
    <property type="match status" value="1"/>
</dbReference>
<dbReference type="RefSeq" id="WP_184220080.1">
    <property type="nucleotide sequence ID" value="NZ_JACHIP010000005.1"/>
</dbReference>
<dbReference type="PANTHER" id="PTHR43228:SF1">
    <property type="entry name" value="TWO-COMPONENT RESPONSE REGULATOR ARR22"/>
    <property type="match status" value="1"/>
</dbReference>
<dbReference type="Gene3D" id="3.40.50.2300">
    <property type="match status" value="1"/>
</dbReference>
<dbReference type="GO" id="GO:0000160">
    <property type="term" value="P:phosphorelay signal transduction system"/>
    <property type="evidence" value="ECO:0007669"/>
    <property type="project" value="InterPro"/>
</dbReference>
<dbReference type="InterPro" id="IPR052048">
    <property type="entry name" value="ST_Response_Regulator"/>
</dbReference>
<evidence type="ECO:0000313" key="4">
    <source>
        <dbReference type="Proteomes" id="UP000540989"/>
    </source>
</evidence>
<dbReference type="PANTHER" id="PTHR43228">
    <property type="entry name" value="TWO-COMPONENT RESPONSE REGULATOR"/>
    <property type="match status" value="1"/>
</dbReference>
<dbReference type="EMBL" id="JACHIP010000005">
    <property type="protein sequence ID" value="MBB5059144.1"/>
    <property type="molecule type" value="Genomic_DNA"/>
</dbReference>
<comment type="caution">
    <text evidence="3">The sequence shown here is derived from an EMBL/GenBank/DDBJ whole genome shotgun (WGS) entry which is preliminary data.</text>
</comment>
<feature type="domain" description="Response regulatory" evidence="2">
    <location>
        <begin position="2"/>
        <end position="119"/>
    </location>
</feature>
<evidence type="ECO:0000259" key="2">
    <source>
        <dbReference type="PROSITE" id="PS50110"/>
    </source>
</evidence>
<dbReference type="SMART" id="SM00448">
    <property type="entry name" value="REC"/>
    <property type="match status" value="1"/>
</dbReference>
<dbReference type="InterPro" id="IPR011006">
    <property type="entry name" value="CheY-like_superfamily"/>
</dbReference>
<dbReference type="AlphaFoldDB" id="A0A7W7ZGD7"/>
<keyword evidence="4" id="KW-1185">Reference proteome</keyword>